<proteinExistence type="predicted"/>
<dbReference type="EMBL" id="JADOTZ010000001">
    <property type="protein sequence ID" value="MBG6084683.1"/>
    <property type="molecule type" value="Genomic_DNA"/>
</dbReference>
<keyword evidence="2" id="KW-1185">Reference proteome</keyword>
<dbReference type="AlphaFoldDB" id="A0A931DD72"/>
<gene>
    <name evidence="1" type="ORF">IW252_001450</name>
</gene>
<name>A0A931DD72_9MICC</name>
<sequence>MSAKYSPQSTRLLVAQTAGDGAEFYFTGPDAIAPRTTKRPRIDAVDALLEREEVKL</sequence>
<comment type="caution">
    <text evidence="1">The sequence shown here is derived from an EMBL/GenBank/DDBJ whole genome shotgun (WGS) entry which is preliminary data.</text>
</comment>
<reference evidence="1" key="1">
    <citation type="submission" date="2020-11" db="EMBL/GenBank/DDBJ databases">
        <title>Sequencing the genomes of 1000 actinobacteria strains.</title>
        <authorList>
            <person name="Klenk H.-P."/>
        </authorList>
    </citation>
    <scope>NUCLEOTIDE SEQUENCE</scope>
    <source>
        <strain evidence="1">DSM 26152</strain>
    </source>
</reference>
<dbReference type="RefSeq" id="WP_196835957.1">
    <property type="nucleotide sequence ID" value="NZ_JADOTZ010000001.1"/>
</dbReference>
<protein>
    <submittedName>
        <fullName evidence="1">Uncharacterized protein</fullName>
    </submittedName>
</protein>
<accession>A0A931DD72</accession>
<evidence type="ECO:0000313" key="1">
    <source>
        <dbReference type="EMBL" id="MBG6084683.1"/>
    </source>
</evidence>
<organism evidence="1 2">
    <name type="scientific">Zhihengliuella flava</name>
    <dbReference type="NCBI Taxonomy" id="1285193"/>
    <lineage>
        <taxon>Bacteria</taxon>
        <taxon>Bacillati</taxon>
        <taxon>Actinomycetota</taxon>
        <taxon>Actinomycetes</taxon>
        <taxon>Micrococcales</taxon>
        <taxon>Micrococcaceae</taxon>
        <taxon>Zhihengliuella</taxon>
    </lineage>
</organism>
<dbReference type="Proteomes" id="UP000625033">
    <property type="component" value="Unassembled WGS sequence"/>
</dbReference>
<evidence type="ECO:0000313" key="2">
    <source>
        <dbReference type="Proteomes" id="UP000625033"/>
    </source>
</evidence>